<gene>
    <name evidence="4" type="ORF">DGAL_LOCUS4812</name>
</gene>
<dbReference type="PROSITE" id="PS50174">
    <property type="entry name" value="G_PATCH"/>
    <property type="match status" value="1"/>
</dbReference>
<feature type="region of interest" description="Disordered" evidence="2">
    <location>
        <begin position="183"/>
        <end position="350"/>
    </location>
</feature>
<name>A0A8J2RMI9_9CRUS</name>
<comment type="caution">
    <text evidence="4">The sequence shown here is derived from an EMBL/GenBank/DDBJ whole genome shotgun (WGS) entry which is preliminary data.</text>
</comment>
<evidence type="ECO:0000256" key="1">
    <source>
        <dbReference type="ARBA" id="ARBA00040365"/>
    </source>
</evidence>
<dbReference type="SMART" id="SM00443">
    <property type="entry name" value="G_patch"/>
    <property type="match status" value="1"/>
</dbReference>
<feature type="compositionally biased region" description="Polar residues" evidence="2">
    <location>
        <begin position="213"/>
        <end position="228"/>
    </location>
</feature>
<organism evidence="4 5">
    <name type="scientific">Daphnia galeata</name>
    <dbReference type="NCBI Taxonomy" id="27404"/>
    <lineage>
        <taxon>Eukaryota</taxon>
        <taxon>Metazoa</taxon>
        <taxon>Ecdysozoa</taxon>
        <taxon>Arthropoda</taxon>
        <taxon>Crustacea</taxon>
        <taxon>Branchiopoda</taxon>
        <taxon>Diplostraca</taxon>
        <taxon>Cladocera</taxon>
        <taxon>Anomopoda</taxon>
        <taxon>Daphniidae</taxon>
        <taxon>Daphnia</taxon>
    </lineage>
</organism>
<dbReference type="Proteomes" id="UP000789390">
    <property type="component" value="Unassembled WGS sequence"/>
</dbReference>
<dbReference type="PANTHER" id="PTHR23149:SF9">
    <property type="entry name" value="G PATCH DOMAIN-CONTAINING PROTEIN 4"/>
    <property type="match status" value="1"/>
</dbReference>
<feature type="domain" description="G-patch" evidence="3">
    <location>
        <begin position="5"/>
        <end position="51"/>
    </location>
</feature>
<reference evidence="4" key="1">
    <citation type="submission" date="2021-11" db="EMBL/GenBank/DDBJ databases">
        <authorList>
            <person name="Schell T."/>
        </authorList>
    </citation>
    <scope>NUCLEOTIDE SEQUENCE</scope>
    <source>
        <strain evidence="4">M5</strain>
    </source>
</reference>
<evidence type="ECO:0000313" key="5">
    <source>
        <dbReference type="Proteomes" id="UP000789390"/>
    </source>
</evidence>
<dbReference type="GO" id="GO:0003676">
    <property type="term" value="F:nucleic acid binding"/>
    <property type="evidence" value="ECO:0007669"/>
    <property type="project" value="InterPro"/>
</dbReference>
<keyword evidence="5" id="KW-1185">Reference proteome</keyword>
<dbReference type="EMBL" id="CAKKLH010000079">
    <property type="protein sequence ID" value="CAH0102416.1"/>
    <property type="molecule type" value="Genomic_DNA"/>
</dbReference>
<dbReference type="OrthoDB" id="10019757at2759"/>
<dbReference type="InterPro" id="IPR050656">
    <property type="entry name" value="PINX1"/>
</dbReference>
<evidence type="ECO:0000313" key="4">
    <source>
        <dbReference type="EMBL" id="CAH0102416.1"/>
    </source>
</evidence>
<dbReference type="Pfam" id="PF01585">
    <property type="entry name" value="G-patch"/>
    <property type="match status" value="1"/>
</dbReference>
<evidence type="ECO:0000259" key="3">
    <source>
        <dbReference type="PROSITE" id="PS50174"/>
    </source>
</evidence>
<feature type="compositionally biased region" description="Basic and acidic residues" evidence="2">
    <location>
        <begin position="255"/>
        <end position="265"/>
    </location>
</feature>
<dbReference type="AlphaFoldDB" id="A0A8J2RMI9"/>
<sequence>MDSQGMKNAKKMLEKLGWSEGSGLGLNEDGIKEAIKPSKKFDLSGIGHKNFNDFQWWDHAFNKAAQAFDIKVTDDKGAIVEKTNAIGKIKTKKGNSNLDQNNLAYGVFHKTGTLHNGIVESTDNTFKLKEETDYSLKLSDEELFKLCNGLTAHKGARHGLTASGKLARIAQQEAAMLAKMNADSIKISSEKPEERRKKKKKSVEISSNENSEQLTLKASKTVSMSQSEDLVILNERTSKKKKRSRKEMECVTDEMDSHADIHSTETHNSCISKTNEKKKKKKEKKSNENETEILMSEPIAEPVQEPRKKKKKVATEIEAQQLLKEESIQQTCEEPKKKKKKKKNRDKLDS</sequence>
<dbReference type="GO" id="GO:0005730">
    <property type="term" value="C:nucleolus"/>
    <property type="evidence" value="ECO:0007669"/>
    <property type="project" value="TreeGrafter"/>
</dbReference>
<evidence type="ECO:0000256" key="2">
    <source>
        <dbReference type="SAM" id="MobiDB-lite"/>
    </source>
</evidence>
<dbReference type="InterPro" id="IPR000467">
    <property type="entry name" value="G_patch_dom"/>
</dbReference>
<feature type="compositionally biased region" description="Basic residues" evidence="2">
    <location>
        <begin position="337"/>
        <end position="350"/>
    </location>
</feature>
<dbReference type="PANTHER" id="PTHR23149">
    <property type="entry name" value="G PATCH DOMAIN CONTAINING PROTEIN"/>
    <property type="match status" value="1"/>
</dbReference>
<protein>
    <recommendedName>
        <fullName evidence="1">G patch domain-containing protein 4</fullName>
    </recommendedName>
</protein>
<accession>A0A8J2RMI9</accession>
<proteinExistence type="predicted"/>